<dbReference type="GO" id="GO:0016020">
    <property type="term" value="C:membrane"/>
    <property type="evidence" value="ECO:0007669"/>
    <property type="project" value="UniProtKB-SubCell"/>
</dbReference>
<keyword evidence="2" id="KW-0813">Transport</keyword>
<feature type="transmembrane region" description="Helical" evidence="6">
    <location>
        <begin position="581"/>
        <end position="603"/>
    </location>
</feature>
<keyword evidence="5 6" id="KW-0472">Membrane</keyword>
<feature type="transmembrane region" description="Helical" evidence="6">
    <location>
        <begin position="650"/>
        <end position="669"/>
    </location>
</feature>
<reference evidence="7 8" key="1">
    <citation type="submission" date="2016-03" db="EMBL/GenBank/DDBJ databases">
        <title>Comparative genomics of the ectomycorrhizal sister species Rhizopogon vinicolor and Rhizopogon vesiculosus (Basidiomycota: Boletales) reveals a divergence of the mating type B locus.</title>
        <authorList>
            <person name="Mujic A.B."/>
            <person name="Kuo A."/>
            <person name="Tritt A."/>
            <person name="Lipzen A."/>
            <person name="Chen C."/>
            <person name="Johnson J."/>
            <person name="Sharma A."/>
            <person name="Barry K."/>
            <person name="Grigoriev I.V."/>
            <person name="Spatafora J.W."/>
        </authorList>
    </citation>
    <scope>NUCLEOTIDE SEQUENCE [LARGE SCALE GENOMIC DNA]</scope>
    <source>
        <strain evidence="7 8">AM-OR11-056</strain>
    </source>
</reference>
<dbReference type="PANTHER" id="PTHR45649">
    <property type="entry name" value="AMINO-ACID PERMEASE BAT1"/>
    <property type="match status" value="1"/>
</dbReference>
<feature type="transmembrane region" description="Helical" evidence="6">
    <location>
        <begin position="110"/>
        <end position="130"/>
    </location>
</feature>
<proteinExistence type="predicted"/>
<dbReference type="STRING" id="180088.A0A1J8QB66"/>
<evidence type="ECO:0000256" key="4">
    <source>
        <dbReference type="ARBA" id="ARBA00022989"/>
    </source>
</evidence>
<feature type="transmembrane region" description="Helical" evidence="6">
    <location>
        <begin position="273"/>
        <end position="293"/>
    </location>
</feature>
<feature type="transmembrane region" description="Helical" evidence="6">
    <location>
        <begin position="32"/>
        <end position="56"/>
    </location>
</feature>
<dbReference type="EMBL" id="LVVM01005374">
    <property type="protein sequence ID" value="OJA10841.1"/>
    <property type="molecule type" value="Genomic_DNA"/>
</dbReference>
<feature type="transmembrane region" description="Helical" evidence="6">
    <location>
        <begin position="228"/>
        <end position="261"/>
    </location>
</feature>
<feature type="transmembrane region" description="Helical" evidence="6">
    <location>
        <begin position="187"/>
        <end position="208"/>
    </location>
</feature>
<evidence type="ECO:0000256" key="3">
    <source>
        <dbReference type="ARBA" id="ARBA00022692"/>
    </source>
</evidence>
<feature type="transmembrane region" description="Helical" evidence="6">
    <location>
        <begin position="388"/>
        <end position="407"/>
    </location>
</feature>
<dbReference type="Proteomes" id="UP000183567">
    <property type="component" value="Unassembled WGS sequence"/>
</dbReference>
<evidence type="ECO:0000313" key="8">
    <source>
        <dbReference type="Proteomes" id="UP000183567"/>
    </source>
</evidence>
<feature type="transmembrane region" description="Helical" evidence="6">
    <location>
        <begin position="321"/>
        <end position="343"/>
    </location>
</feature>
<gene>
    <name evidence="7" type="ORF">AZE42_10326</name>
</gene>
<feature type="transmembrane region" description="Helical" evidence="6">
    <location>
        <begin position="350"/>
        <end position="368"/>
    </location>
</feature>
<feature type="transmembrane region" description="Helical" evidence="6">
    <location>
        <begin position="158"/>
        <end position="180"/>
    </location>
</feature>
<dbReference type="PANTHER" id="PTHR45649:SF6">
    <property type="entry name" value="GABA-SPECIFIC PERMEASE"/>
    <property type="match status" value="1"/>
</dbReference>
<dbReference type="OrthoDB" id="4476201at2759"/>
<evidence type="ECO:0000313" key="7">
    <source>
        <dbReference type="EMBL" id="OJA10841.1"/>
    </source>
</evidence>
<dbReference type="Pfam" id="PF13520">
    <property type="entry name" value="AA_permease_2"/>
    <property type="match status" value="1"/>
</dbReference>
<accession>A0A1J8QB66</accession>
<feature type="transmembrane region" description="Helical" evidence="6">
    <location>
        <begin position="615"/>
        <end position="638"/>
    </location>
</feature>
<feature type="transmembrane region" description="Helical" evidence="6">
    <location>
        <begin position="446"/>
        <end position="471"/>
    </location>
</feature>
<comment type="subcellular location">
    <subcellularLocation>
        <location evidence="1">Membrane</location>
        <topology evidence="1">Multi-pass membrane protein</topology>
    </subcellularLocation>
</comment>
<feature type="transmembrane region" description="Helical" evidence="6">
    <location>
        <begin position="492"/>
        <end position="516"/>
    </location>
</feature>
<evidence type="ECO:0000256" key="2">
    <source>
        <dbReference type="ARBA" id="ARBA00022448"/>
    </source>
</evidence>
<sequence>MESSQHAIAKADEALLAELGYKQEFKRAFTPLEVFGIAFSIIGLLPSIASVLFYAVPNGGPAAMVWGWAVASLFILCIGMSMAELGSAAPTSGGLYFWTHSLSSPRCRNFLAWIVGYANTIGSIASVASIDWGCAVQVMAAVSIGSGQTFTATSAQTFGVYVAILLSHAVVCCLGTAVLARLQTVYVVLNVALCLAVFGIAFSIIGLLPSIASVLFYAVPNGGPAAMVWGWAVASLFILCVGMSMAELGSAAPTSGGLYFWTHSLSSPRCRNFLAWIVGYANTIGSIASVASIDWGCAVQVMAAVSIGSGQTFTATTAQTFGVYVAIVLSHAVVCCLGTAVLARLQTVYVVLNVALCLAVIVGLPAATPKEYMNTASYALGDFTNLNGWPDGYAFILSFLAPLWTILNGWTDGYAFILSFLAPLWTIGSFDSSVHISEESSNAATAVPWAIVSAIGIAGILGWAINVSLAFCMGSDLTYLLDSPIAQPMAQIFFNSFGQNGTLALWSIVVLVQYMMGSSMVLAASRQSFAFARDGALPFSSYLYRMNSFTKTPVNTVWFVAGFSVILGMLSFAGAQAINAVFALSVTALYIAYAIPITVRFVFKNDFKPGPFNLGVFSLPIAIISVSFMAFMDVVFLFPTTPQTSVAGMNYTVVILVGTLFLCVVWYYFPVYGGVHWFTGPVSNVGKVSEDAASSIRGSVEKNLHANVGEATVKA</sequence>
<evidence type="ECO:0008006" key="9">
    <source>
        <dbReference type="Google" id="ProtNLM"/>
    </source>
</evidence>
<dbReference type="Gene3D" id="1.20.1740.10">
    <property type="entry name" value="Amino acid/polyamine transporter I"/>
    <property type="match status" value="2"/>
</dbReference>
<protein>
    <recommendedName>
        <fullName evidence="9">Amino acid permease/ SLC12A domain-containing protein</fullName>
    </recommendedName>
</protein>
<dbReference type="InterPro" id="IPR002293">
    <property type="entry name" value="AA/rel_permease1"/>
</dbReference>
<dbReference type="InterPro" id="IPR004840">
    <property type="entry name" value="Amino_acid_permease_CS"/>
</dbReference>
<comment type="caution">
    <text evidence="7">The sequence shown here is derived from an EMBL/GenBank/DDBJ whole genome shotgun (WGS) entry which is preliminary data.</text>
</comment>
<keyword evidence="3 6" id="KW-0812">Transmembrane</keyword>
<name>A0A1J8QB66_9AGAM</name>
<dbReference type="PROSITE" id="PS00218">
    <property type="entry name" value="AMINO_ACID_PERMEASE_1"/>
    <property type="match status" value="2"/>
</dbReference>
<evidence type="ECO:0000256" key="1">
    <source>
        <dbReference type="ARBA" id="ARBA00004141"/>
    </source>
</evidence>
<evidence type="ECO:0000256" key="6">
    <source>
        <dbReference type="SAM" id="Phobius"/>
    </source>
</evidence>
<organism evidence="7 8">
    <name type="scientific">Rhizopogon vesiculosus</name>
    <dbReference type="NCBI Taxonomy" id="180088"/>
    <lineage>
        <taxon>Eukaryota</taxon>
        <taxon>Fungi</taxon>
        <taxon>Dikarya</taxon>
        <taxon>Basidiomycota</taxon>
        <taxon>Agaricomycotina</taxon>
        <taxon>Agaricomycetes</taxon>
        <taxon>Agaricomycetidae</taxon>
        <taxon>Boletales</taxon>
        <taxon>Suillineae</taxon>
        <taxon>Rhizopogonaceae</taxon>
        <taxon>Rhizopogon</taxon>
    </lineage>
</organism>
<feature type="transmembrane region" description="Helical" evidence="6">
    <location>
        <begin position="556"/>
        <end position="574"/>
    </location>
</feature>
<feature type="transmembrane region" description="Helical" evidence="6">
    <location>
        <begin position="68"/>
        <end position="98"/>
    </location>
</feature>
<dbReference type="GO" id="GO:0022857">
    <property type="term" value="F:transmembrane transporter activity"/>
    <property type="evidence" value="ECO:0007669"/>
    <property type="project" value="InterPro"/>
</dbReference>
<evidence type="ECO:0000256" key="5">
    <source>
        <dbReference type="ARBA" id="ARBA00023136"/>
    </source>
</evidence>
<dbReference type="AlphaFoldDB" id="A0A1J8QB66"/>
<dbReference type="GO" id="GO:0006865">
    <property type="term" value="P:amino acid transport"/>
    <property type="evidence" value="ECO:0007669"/>
    <property type="project" value="InterPro"/>
</dbReference>
<keyword evidence="8" id="KW-1185">Reference proteome</keyword>
<keyword evidence="4 6" id="KW-1133">Transmembrane helix</keyword>